<comment type="subcellular location">
    <subcellularLocation>
        <location evidence="9">Endomembrane system</location>
        <topology evidence="9">Single-pass membrane protein</topology>
    </subcellularLocation>
    <subcellularLocation>
        <location evidence="1">Membrane</location>
        <topology evidence="1">Single-pass type II membrane protein</topology>
    </subcellularLocation>
</comment>
<comment type="similarity">
    <text evidence="3">Belongs to the glycosyl hydrolase 1 family.</text>
</comment>
<evidence type="ECO:0000256" key="6">
    <source>
        <dbReference type="ARBA" id="ARBA00022968"/>
    </source>
</evidence>
<proteinExistence type="inferred from homology"/>
<dbReference type="SUPFAM" id="SSF51445">
    <property type="entry name" value="(Trans)glycosidases"/>
    <property type="match status" value="1"/>
</dbReference>
<organism evidence="12">
    <name type="scientific">Notodromas monacha</name>
    <dbReference type="NCBI Taxonomy" id="399045"/>
    <lineage>
        <taxon>Eukaryota</taxon>
        <taxon>Metazoa</taxon>
        <taxon>Ecdysozoa</taxon>
        <taxon>Arthropoda</taxon>
        <taxon>Crustacea</taxon>
        <taxon>Oligostraca</taxon>
        <taxon>Ostracoda</taxon>
        <taxon>Podocopa</taxon>
        <taxon>Podocopida</taxon>
        <taxon>Cypridocopina</taxon>
        <taxon>Cypridoidea</taxon>
        <taxon>Cyprididae</taxon>
        <taxon>Notodromas</taxon>
    </lineage>
</organism>
<dbReference type="Pfam" id="PF00232">
    <property type="entry name" value="Glyco_hydro_1"/>
    <property type="match status" value="1"/>
</dbReference>
<keyword evidence="6" id="KW-0812">Transmembrane</keyword>
<feature type="chain" id="PRO_5036402965" description="Glycosyltransferase 2-like domain-containing protein" evidence="10">
    <location>
        <begin position="24"/>
        <end position="879"/>
    </location>
</feature>
<evidence type="ECO:0000256" key="1">
    <source>
        <dbReference type="ARBA" id="ARBA00004606"/>
    </source>
</evidence>
<keyword evidence="7" id="KW-0325">Glycoprotein</keyword>
<evidence type="ECO:0000313" key="13">
    <source>
        <dbReference type="Proteomes" id="UP000678499"/>
    </source>
</evidence>
<keyword evidence="13" id="KW-1185">Reference proteome</keyword>
<dbReference type="GO" id="GO:0012505">
    <property type="term" value="C:endomembrane system"/>
    <property type="evidence" value="ECO:0007669"/>
    <property type="project" value="UniProtKB-SubCell"/>
</dbReference>
<dbReference type="PRINTS" id="PR00131">
    <property type="entry name" value="GLHYDRLASE1"/>
</dbReference>
<keyword evidence="8" id="KW-0326">Glycosidase</keyword>
<keyword evidence="10" id="KW-0732">Signal</keyword>
<evidence type="ECO:0000256" key="8">
    <source>
        <dbReference type="ARBA" id="ARBA00023295"/>
    </source>
</evidence>
<dbReference type="AlphaFoldDB" id="A0A7R9BM63"/>
<feature type="signal peptide" evidence="10">
    <location>
        <begin position="1"/>
        <end position="23"/>
    </location>
</feature>
<dbReference type="GO" id="GO:0016020">
    <property type="term" value="C:membrane"/>
    <property type="evidence" value="ECO:0007669"/>
    <property type="project" value="UniProtKB-SubCell"/>
</dbReference>
<evidence type="ECO:0000256" key="3">
    <source>
        <dbReference type="ARBA" id="ARBA00010838"/>
    </source>
</evidence>
<feature type="domain" description="Glycosyltransferase 2-like" evidence="11">
    <location>
        <begin position="514"/>
        <end position="698"/>
    </location>
</feature>
<gene>
    <name evidence="12" type="ORF">NMOB1V02_LOCUS5627</name>
</gene>
<dbReference type="Pfam" id="PF00535">
    <property type="entry name" value="Glycos_transf_2"/>
    <property type="match status" value="1"/>
</dbReference>
<dbReference type="EMBL" id="CAJPEX010001055">
    <property type="protein sequence ID" value="CAG0918060.1"/>
    <property type="molecule type" value="Genomic_DNA"/>
</dbReference>
<accession>A0A7R9BM63</accession>
<evidence type="ECO:0000256" key="9">
    <source>
        <dbReference type="ARBA" id="ARBA00037847"/>
    </source>
</evidence>
<dbReference type="SUPFAM" id="SSF53448">
    <property type="entry name" value="Nucleotide-diphospho-sugar transferases"/>
    <property type="match status" value="1"/>
</dbReference>
<dbReference type="Gene3D" id="1.10.8.460">
    <property type="entry name" value="ppGaNTase-T1 linker domain-like"/>
    <property type="match status" value="1"/>
</dbReference>
<dbReference type="Gene3D" id="3.90.550.10">
    <property type="entry name" value="Spore Coat Polysaccharide Biosynthesis Protein SpsA, Chain A"/>
    <property type="match status" value="1"/>
</dbReference>
<dbReference type="InterPro" id="IPR045885">
    <property type="entry name" value="GalNAc-T"/>
</dbReference>
<sequence length="879" mass="99711">MKLIIVGLLATLAFIFSPQPCFSYNDEPLLYGQFPEDFVWALATASYQIEGAWNEDGKGESIWDRFSHEGNHIDDGSNGDVACDSYHRYQEDIELLSEVGVSHYRFSVAWTRILPQGTGEVNQAGIDYYNNLIDALLAAGIQPMVTLYHWDLPQALQDRGGWLSNESPDWFDEYAAILFREFGDRVNLWITFNEPWVFCVLGYGTGEHAPGEKDLAWNPYTCTHNVLKSHARAYHRYHDEFAAQNPTAQIGITLNVGMALAANDAPETIAASERDMNFNMGWYAHPLFKGNYPQVMIDKVGEKSEAQGFPVSRLPAFTAEEIEYIKGTSDFLGINHYTSGIVYENINSINDVSFFADSDVAGFTDPTWYSSGSSWLKVVPFGLRVLMNYVKNEYDNVPVYITESGFSDKAGNTDDLGRIYYYKHYINNLLKAVNLDGCNVKGYTAWSLMDNFEWARGYSEYFGVHAVDFNDPNRPRTSKASAKYYKSLISNNGFVENPSCKLANLYPKNLPDASVIMCFQNEAWSTLIRSILSVLNRSPTHLLRELILIDDSSSLDYLKQPLDDYVSELKPRGIVKILRLETREGLIRCRLTGAKVAKGAVLVFLDSHIEATNGWLEPLLNRIHQNWSNVAVPIIDSIASATFKFQGDKEDPDHTGTFNWSLFFRWFRIPPEEKKRMIDSIDPLPTPAMAGGLFAISKTFFKHLGGYDKNLLFWGGENMELSFKTWMCGGSLDIIPCSHVGHVFRSASPIKWPKNASGRSPVWKNVIRVAKVWLDEYQDMLFSEIGKDKKTWNVGSIRKEVATRKRLKCKSFRWYLENVHPQMFAPRNPLARGEIRNIGSYWGTKSLPLCLDHDGEHDLHKSVGIYACHMSGIISFIYH</sequence>
<dbReference type="GO" id="GO:0005975">
    <property type="term" value="P:carbohydrate metabolic process"/>
    <property type="evidence" value="ECO:0007669"/>
    <property type="project" value="InterPro"/>
</dbReference>
<dbReference type="PANTHER" id="PTHR10353:SF36">
    <property type="entry name" value="LP05116P"/>
    <property type="match status" value="1"/>
</dbReference>
<dbReference type="PROSITE" id="PS00653">
    <property type="entry name" value="GLYCOSYL_HYDROL_F1_2"/>
    <property type="match status" value="1"/>
</dbReference>
<dbReference type="Proteomes" id="UP000678499">
    <property type="component" value="Unassembled WGS sequence"/>
</dbReference>
<dbReference type="CDD" id="cd02510">
    <property type="entry name" value="pp-GalNAc-T"/>
    <property type="match status" value="1"/>
</dbReference>
<evidence type="ECO:0000256" key="4">
    <source>
        <dbReference type="ARBA" id="ARBA00011738"/>
    </source>
</evidence>
<evidence type="ECO:0000256" key="7">
    <source>
        <dbReference type="ARBA" id="ARBA00023180"/>
    </source>
</evidence>
<dbReference type="InterPro" id="IPR029044">
    <property type="entry name" value="Nucleotide-diphossugar_trans"/>
</dbReference>
<dbReference type="FunFam" id="3.20.20.80:FF:000013">
    <property type="entry name" value="lactase-phlorizin hydrolase"/>
    <property type="match status" value="1"/>
</dbReference>
<comment type="subunit">
    <text evidence="4">Homodimer.</text>
</comment>
<evidence type="ECO:0000256" key="10">
    <source>
        <dbReference type="SAM" id="SignalP"/>
    </source>
</evidence>
<dbReference type="Gene3D" id="3.20.20.80">
    <property type="entry name" value="Glycosidases"/>
    <property type="match status" value="1"/>
</dbReference>
<keyword evidence="5" id="KW-0378">Hydrolase</keyword>
<dbReference type="InterPro" id="IPR017853">
    <property type="entry name" value="GH"/>
</dbReference>
<dbReference type="PANTHER" id="PTHR10353">
    <property type="entry name" value="GLYCOSYL HYDROLASE"/>
    <property type="match status" value="1"/>
</dbReference>
<evidence type="ECO:0000313" key="12">
    <source>
        <dbReference type="EMBL" id="CAD7277908.1"/>
    </source>
</evidence>
<dbReference type="EMBL" id="OA883092">
    <property type="protein sequence ID" value="CAD7277908.1"/>
    <property type="molecule type" value="Genomic_DNA"/>
</dbReference>
<dbReference type="OrthoDB" id="65569at2759"/>
<dbReference type="InterPro" id="IPR001360">
    <property type="entry name" value="Glyco_hydro_1"/>
</dbReference>
<keyword evidence="6" id="KW-0735">Signal-anchor</keyword>
<evidence type="ECO:0000256" key="2">
    <source>
        <dbReference type="ARBA" id="ARBA00005680"/>
    </source>
</evidence>
<dbReference type="GO" id="GO:0008422">
    <property type="term" value="F:beta-glucosidase activity"/>
    <property type="evidence" value="ECO:0007669"/>
    <property type="project" value="TreeGrafter"/>
</dbReference>
<comment type="similarity">
    <text evidence="2">Belongs to the glycosyltransferase 2 family. GalNAc-T subfamily.</text>
</comment>
<protein>
    <recommendedName>
        <fullName evidence="11">Glycosyltransferase 2-like domain-containing protein</fullName>
    </recommendedName>
</protein>
<dbReference type="InterPro" id="IPR033132">
    <property type="entry name" value="GH_1_N_CS"/>
</dbReference>
<name>A0A7R9BM63_9CRUS</name>
<evidence type="ECO:0000256" key="5">
    <source>
        <dbReference type="ARBA" id="ARBA00022801"/>
    </source>
</evidence>
<reference evidence="12" key="1">
    <citation type="submission" date="2020-11" db="EMBL/GenBank/DDBJ databases">
        <authorList>
            <person name="Tran Van P."/>
        </authorList>
    </citation>
    <scope>NUCLEOTIDE SEQUENCE</scope>
</reference>
<evidence type="ECO:0000259" key="11">
    <source>
        <dbReference type="Pfam" id="PF00535"/>
    </source>
</evidence>
<dbReference type="InterPro" id="IPR001173">
    <property type="entry name" value="Glyco_trans_2-like"/>
</dbReference>